<keyword evidence="2" id="KW-1185">Reference proteome</keyword>
<evidence type="ECO:0000313" key="2">
    <source>
        <dbReference type="Proteomes" id="UP000799777"/>
    </source>
</evidence>
<comment type="caution">
    <text evidence="1">The sequence shown here is derived from an EMBL/GenBank/DDBJ whole genome shotgun (WGS) entry which is preliminary data.</text>
</comment>
<dbReference type="OrthoDB" id="5229512at2759"/>
<sequence length="452" mass="51233">MEFRKSTTSLSQSAPFRFLDLPGEIRNNVYNLLLCSWGNELVAESSCLSNLSQRCLSYSASALLRTNKQIHNEAFDYMTKCNQFIRISCRGLDPRDLFLEDGIPVITVDAQKVERFNGYVMHMTLSKPVFTPSPVAFSEYEIMILRADLPTLCAKLDVESVMTDANATTREHASLHASIRFNYAYARFFTPKIQEHLLQPIATSLRGIPNLIINCPVDMHLAQNVVDEVAKPRWTDPEATLAEIHTGVDVGKRQWQQNNVYAAAESWNYAMRTLERMRHSSSWLGLQKTGGVDFVNETADLYFTLHLLSAAFLQIDMDGLGPHIAPFRRNGQAAMSHLYKCETASARFAQHAGATWTPSNQQRAKMIYRQAKCLRLERDGDDRMEAITLIVEAATLAPHDVLIQDEKEEIHRWNAEVEESLQAADEQDTTSDTETTNWVWSYLRTAFIELAA</sequence>
<dbReference type="AlphaFoldDB" id="A0A9P4HJ93"/>
<accession>A0A9P4HJ93</accession>
<name>A0A9P4HJ93_9PLEO</name>
<dbReference type="PANTHER" id="PTHR42085:SF2">
    <property type="entry name" value="F-BOX DOMAIN-CONTAINING PROTEIN"/>
    <property type="match status" value="1"/>
</dbReference>
<evidence type="ECO:0000313" key="1">
    <source>
        <dbReference type="EMBL" id="KAF2034237.1"/>
    </source>
</evidence>
<gene>
    <name evidence="1" type="ORF">EK21DRAFT_56936</name>
</gene>
<dbReference type="InterPro" id="IPR038883">
    <property type="entry name" value="AN11006-like"/>
</dbReference>
<protein>
    <submittedName>
        <fullName evidence="1">Uncharacterized protein</fullName>
    </submittedName>
</protein>
<dbReference type="EMBL" id="ML978162">
    <property type="protein sequence ID" value="KAF2034237.1"/>
    <property type="molecule type" value="Genomic_DNA"/>
</dbReference>
<reference evidence="1" key="1">
    <citation type="journal article" date="2020" name="Stud. Mycol.">
        <title>101 Dothideomycetes genomes: a test case for predicting lifestyles and emergence of pathogens.</title>
        <authorList>
            <person name="Haridas S."/>
            <person name="Albert R."/>
            <person name="Binder M."/>
            <person name="Bloem J."/>
            <person name="Labutti K."/>
            <person name="Salamov A."/>
            <person name="Andreopoulos B."/>
            <person name="Baker S."/>
            <person name="Barry K."/>
            <person name="Bills G."/>
            <person name="Bluhm B."/>
            <person name="Cannon C."/>
            <person name="Castanera R."/>
            <person name="Culley D."/>
            <person name="Daum C."/>
            <person name="Ezra D."/>
            <person name="Gonzalez J."/>
            <person name="Henrissat B."/>
            <person name="Kuo A."/>
            <person name="Liang C."/>
            <person name="Lipzen A."/>
            <person name="Lutzoni F."/>
            <person name="Magnuson J."/>
            <person name="Mondo S."/>
            <person name="Nolan M."/>
            <person name="Ohm R."/>
            <person name="Pangilinan J."/>
            <person name="Park H.-J."/>
            <person name="Ramirez L."/>
            <person name="Alfaro M."/>
            <person name="Sun H."/>
            <person name="Tritt A."/>
            <person name="Yoshinaga Y."/>
            <person name="Zwiers L.-H."/>
            <person name="Turgeon B."/>
            <person name="Goodwin S."/>
            <person name="Spatafora J."/>
            <person name="Crous P."/>
            <person name="Grigoriev I."/>
        </authorList>
    </citation>
    <scope>NUCLEOTIDE SEQUENCE</scope>
    <source>
        <strain evidence="1">CBS 110217</strain>
    </source>
</reference>
<dbReference type="PANTHER" id="PTHR42085">
    <property type="entry name" value="F-BOX DOMAIN-CONTAINING PROTEIN"/>
    <property type="match status" value="1"/>
</dbReference>
<dbReference type="Proteomes" id="UP000799777">
    <property type="component" value="Unassembled WGS sequence"/>
</dbReference>
<organism evidence="1 2">
    <name type="scientific">Setomelanomma holmii</name>
    <dbReference type="NCBI Taxonomy" id="210430"/>
    <lineage>
        <taxon>Eukaryota</taxon>
        <taxon>Fungi</taxon>
        <taxon>Dikarya</taxon>
        <taxon>Ascomycota</taxon>
        <taxon>Pezizomycotina</taxon>
        <taxon>Dothideomycetes</taxon>
        <taxon>Pleosporomycetidae</taxon>
        <taxon>Pleosporales</taxon>
        <taxon>Pleosporineae</taxon>
        <taxon>Phaeosphaeriaceae</taxon>
        <taxon>Setomelanomma</taxon>
    </lineage>
</organism>
<proteinExistence type="predicted"/>